<evidence type="ECO:0000313" key="5">
    <source>
        <dbReference type="EMBL" id="PDO10366.1"/>
    </source>
</evidence>
<evidence type="ECO:0000259" key="4">
    <source>
        <dbReference type="Pfam" id="PF22692"/>
    </source>
</evidence>
<evidence type="ECO:0000313" key="6">
    <source>
        <dbReference type="Proteomes" id="UP000243688"/>
    </source>
</evidence>
<feature type="domain" description="Flagellar hook protein FlgE/F/G-like D1" evidence="4">
    <location>
        <begin position="124"/>
        <end position="186"/>
    </location>
</feature>
<evidence type="ECO:0000259" key="2">
    <source>
        <dbReference type="Pfam" id="PF00460"/>
    </source>
</evidence>
<dbReference type="GO" id="GO:0071978">
    <property type="term" value="P:bacterial-type flagellum-dependent swarming motility"/>
    <property type="evidence" value="ECO:0007669"/>
    <property type="project" value="TreeGrafter"/>
</dbReference>
<keyword evidence="5" id="KW-0282">Flagellum</keyword>
<dbReference type="PROSITE" id="PS00588">
    <property type="entry name" value="FLAGELLA_BB_ROD"/>
    <property type="match status" value="1"/>
</dbReference>
<keyword evidence="5" id="KW-0969">Cilium</keyword>
<comment type="caution">
    <text evidence="5">The sequence shown here is derived from an EMBL/GenBank/DDBJ whole genome shotgun (WGS) entry which is preliminary data.</text>
</comment>
<comment type="similarity">
    <text evidence="1">Belongs to the flagella basal body rod proteins family.</text>
</comment>
<protein>
    <submittedName>
        <fullName evidence="5">Flagellar basal body rod protein</fullName>
    </submittedName>
</protein>
<gene>
    <name evidence="5" type="ORF">BLM47_07500</name>
</gene>
<evidence type="ECO:0000259" key="3">
    <source>
        <dbReference type="Pfam" id="PF06429"/>
    </source>
</evidence>
<dbReference type="AlphaFoldDB" id="A0A2A6E0M3"/>
<keyword evidence="5" id="KW-0966">Cell projection</keyword>
<proteinExistence type="inferred from homology"/>
<organism evidence="5 6">
    <name type="scientific">Candidatus Reconcilbacillus cellulovorans</name>
    <dbReference type="NCBI Taxonomy" id="1906605"/>
    <lineage>
        <taxon>Bacteria</taxon>
        <taxon>Bacillati</taxon>
        <taxon>Bacillota</taxon>
        <taxon>Bacilli</taxon>
        <taxon>Bacillales</taxon>
        <taxon>Paenibacillaceae</taxon>
        <taxon>Candidatus Reconcilbacillus</taxon>
    </lineage>
</organism>
<dbReference type="Pfam" id="PF06429">
    <property type="entry name" value="Flg_bbr_C"/>
    <property type="match status" value="1"/>
</dbReference>
<feature type="domain" description="Flagellar basal-body/hook protein C-terminal" evidence="3">
    <location>
        <begin position="246"/>
        <end position="290"/>
    </location>
</feature>
<reference evidence="5 6" key="1">
    <citation type="submission" date="2016-12" db="EMBL/GenBank/DDBJ databases">
        <title>Candidatus Reconcilibacillus cellulovorans genome.</title>
        <authorList>
            <person name="Kolinko S."/>
            <person name="Wu Y.-W."/>
            <person name="Tachea F."/>
            <person name="Denzel E."/>
            <person name="Hiras J."/>
            <person name="Baecker N."/>
            <person name="Chan L.J."/>
            <person name="Eichorst S.A."/>
            <person name="Frey D."/>
            <person name="Adams P.D."/>
            <person name="Pray T."/>
            <person name="Tanjore D."/>
            <person name="Petzold C.J."/>
            <person name="Gladden J.M."/>
            <person name="Simmons B.A."/>
            <person name="Singer S.W."/>
        </authorList>
    </citation>
    <scope>NUCLEOTIDE SEQUENCE [LARGE SCALE GENOMIC DNA]</scope>
    <source>
        <strain evidence="5">JTherm</strain>
    </source>
</reference>
<dbReference type="PANTHER" id="PTHR30435:SF19">
    <property type="entry name" value="FLAGELLAR BASAL-BODY ROD PROTEIN FLGG"/>
    <property type="match status" value="1"/>
</dbReference>
<feature type="domain" description="Flagellar basal body rod protein N-terminal" evidence="2">
    <location>
        <begin position="5"/>
        <end position="35"/>
    </location>
</feature>
<dbReference type="InterPro" id="IPR001444">
    <property type="entry name" value="Flag_bb_rod_N"/>
</dbReference>
<dbReference type="PANTHER" id="PTHR30435">
    <property type="entry name" value="FLAGELLAR PROTEIN"/>
    <property type="match status" value="1"/>
</dbReference>
<sequence>MLRGLYTAAAGMLAEQRRHQIVTNNVANLNTPGFKQSNAVLRSFPEMLIHAVGGNAVPAARPIGRLNTAVIAEENLHVWAQGDLEETGRPLDFALVSDIPVDGVRFGAYGIGVDETGARVFQPQAFFAVRNADGELRLTRNGRFVAGTGGRLTTPEGFEVLGRDGRPIVLPPGADVSQWRVTPDGRFVDASGAPVTGPDGVELALGLYVAEDPHALVREGDGVFRWEGDAALLRLLDGPEPGVEVRQGYLERSNVDAAQAMVELVAALRAFEANQKVVQAYDRSLEKAVNEVGRV</sequence>
<dbReference type="Pfam" id="PF22692">
    <property type="entry name" value="LlgE_F_G_D1"/>
    <property type="match status" value="1"/>
</dbReference>
<dbReference type="Proteomes" id="UP000243688">
    <property type="component" value="Unassembled WGS sequence"/>
</dbReference>
<accession>A0A2A6E0M3</accession>
<dbReference type="InterPro" id="IPR019776">
    <property type="entry name" value="Flagellar_basal_body_rod_CS"/>
</dbReference>
<name>A0A2A6E0M3_9BACL</name>
<dbReference type="SUPFAM" id="SSF117143">
    <property type="entry name" value="Flagellar hook protein flgE"/>
    <property type="match status" value="1"/>
</dbReference>
<dbReference type="InterPro" id="IPR037925">
    <property type="entry name" value="FlgE/F/G-like"/>
</dbReference>
<dbReference type="GO" id="GO:0009288">
    <property type="term" value="C:bacterial-type flagellum"/>
    <property type="evidence" value="ECO:0007669"/>
    <property type="project" value="TreeGrafter"/>
</dbReference>
<dbReference type="InterPro" id="IPR010930">
    <property type="entry name" value="Flg_bb/hook_C_dom"/>
</dbReference>
<dbReference type="EMBL" id="MOXJ01000015">
    <property type="protein sequence ID" value="PDO10366.1"/>
    <property type="molecule type" value="Genomic_DNA"/>
</dbReference>
<evidence type="ECO:0000256" key="1">
    <source>
        <dbReference type="ARBA" id="ARBA00009677"/>
    </source>
</evidence>
<dbReference type="Pfam" id="PF00460">
    <property type="entry name" value="Flg_bb_rod"/>
    <property type="match status" value="1"/>
</dbReference>
<dbReference type="InterPro" id="IPR053967">
    <property type="entry name" value="LlgE_F_G-like_D1"/>
</dbReference>